<feature type="transmembrane region" description="Helical" evidence="7">
    <location>
        <begin position="447"/>
        <end position="475"/>
    </location>
</feature>
<evidence type="ECO:0000256" key="4">
    <source>
        <dbReference type="ARBA" id="ARBA00022989"/>
    </source>
</evidence>
<dbReference type="RefSeq" id="XP_018128300.1">
    <property type="nucleotide sequence ID" value="XM_018277398.1"/>
</dbReference>
<feature type="transmembrane region" description="Helical" evidence="7">
    <location>
        <begin position="400"/>
        <end position="426"/>
    </location>
</feature>
<dbReference type="EMBL" id="KV460242">
    <property type="protein sequence ID" value="OBT94567.1"/>
    <property type="molecule type" value="Genomic_DNA"/>
</dbReference>
<feature type="transmembrane region" description="Helical" evidence="7">
    <location>
        <begin position="526"/>
        <end position="546"/>
    </location>
</feature>
<feature type="transmembrane region" description="Helical" evidence="7">
    <location>
        <begin position="345"/>
        <end position="360"/>
    </location>
</feature>
<gene>
    <name evidence="8" type="ORF">VE01_07970</name>
</gene>
<keyword evidence="4 7" id="KW-1133">Transmembrane helix</keyword>
<feature type="transmembrane region" description="Helical" evidence="7">
    <location>
        <begin position="566"/>
        <end position="587"/>
    </location>
</feature>
<evidence type="ECO:0000256" key="2">
    <source>
        <dbReference type="ARBA" id="ARBA00010199"/>
    </source>
</evidence>
<reference evidence="9" key="2">
    <citation type="journal article" date="2018" name="Nat. Commun.">
        <title>Extreme sensitivity to ultraviolet light in the fungal pathogen causing white-nose syndrome of bats.</title>
        <authorList>
            <person name="Palmer J.M."/>
            <person name="Drees K.P."/>
            <person name="Foster J.T."/>
            <person name="Lindner D.L."/>
        </authorList>
    </citation>
    <scope>NUCLEOTIDE SEQUENCE [LARGE SCALE GENOMIC DNA]</scope>
    <source>
        <strain evidence="9">UAMH 10579</strain>
    </source>
</reference>
<feature type="compositionally biased region" description="Polar residues" evidence="6">
    <location>
        <begin position="73"/>
        <end position="85"/>
    </location>
</feature>
<feature type="compositionally biased region" description="Low complexity" evidence="6">
    <location>
        <begin position="19"/>
        <end position="36"/>
    </location>
</feature>
<organism evidence="8 9">
    <name type="scientific">Pseudogymnoascus verrucosus</name>
    <dbReference type="NCBI Taxonomy" id="342668"/>
    <lineage>
        <taxon>Eukaryota</taxon>
        <taxon>Fungi</taxon>
        <taxon>Dikarya</taxon>
        <taxon>Ascomycota</taxon>
        <taxon>Pezizomycotina</taxon>
        <taxon>Leotiomycetes</taxon>
        <taxon>Thelebolales</taxon>
        <taxon>Thelebolaceae</taxon>
        <taxon>Pseudogymnoascus</taxon>
    </lineage>
</organism>
<dbReference type="Proteomes" id="UP000091956">
    <property type="component" value="Unassembled WGS sequence"/>
</dbReference>
<feature type="compositionally biased region" description="Basic and acidic residues" evidence="6">
    <location>
        <begin position="108"/>
        <end position="133"/>
    </location>
</feature>
<dbReference type="GeneID" id="28841356"/>
<keyword evidence="3 7" id="KW-0812">Transmembrane</keyword>
<keyword evidence="9" id="KW-1185">Reference proteome</keyword>
<evidence type="ECO:0000256" key="3">
    <source>
        <dbReference type="ARBA" id="ARBA00022692"/>
    </source>
</evidence>
<dbReference type="AlphaFoldDB" id="A0A1B8GFG5"/>
<comment type="similarity">
    <text evidence="2">Belongs to the multi antimicrobial extrusion (MATE) (TC 2.A.66.1) family.</text>
</comment>
<dbReference type="GO" id="GO:1990961">
    <property type="term" value="P:xenobiotic detoxification by transmembrane export across the plasma membrane"/>
    <property type="evidence" value="ECO:0007669"/>
    <property type="project" value="InterPro"/>
</dbReference>
<feature type="transmembrane region" description="Helical" evidence="7">
    <location>
        <begin position="372"/>
        <end position="394"/>
    </location>
</feature>
<keyword evidence="5 7" id="KW-0472">Membrane</keyword>
<evidence type="ECO:0000256" key="7">
    <source>
        <dbReference type="SAM" id="Phobius"/>
    </source>
</evidence>
<accession>A0A1B8GFG5</accession>
<evidence type="ECO:0000256" key="5">
    <source>
        <dbReference type="ARBA" id="ARBA00023136"/>
    </source>
</evidence>
<dbReference type="OrthoDB" id="2126698at2759"/>
<dbReference type="GO" id="GO:0015297">
    <property type="term" value="F:antiporter activity"/>
    <property type="evidence" value="ECO:0007669"/>
    <property type="project" value="InterPro"/>
</dbReference>
<feature type="transmembrane region" description="Helical" evidence="7">
    <location>
        <begin position="599"/>
        <end position="619"/>
    </location>
</feature>
<feature type="transmembrane region" description="Helical" evidence="7">
    <location>
        <begin position="625"/>
        <end position="646"/>
    </location>
</feature>
<dbReference type="NCBIfam" id="TIGR00797">
    <property type="entry name" value="matE"/>
    <property type="match status" value="1"/>
</dbReference>
<dbReference type="STRING" id="342668.A0A1B8GFG5"/>
<feature type="region of interest" description="Disordered" evidence="6">
    <location>
        <begin position="1"/>
        <end position="193"/>
    </location>
</feature>
<dbReference type="GO" id="GO:0016020">
    <property type="term" value="C:membrane"/>
    <property type="evidence" value="ECO:0007669"/>
    <property type="project" value="UniProtKB-SubCell"/>
</dbReference>
<evidence type="ECO:0000313" key="9">
    <source>
        <dbReference type="Proteomes" id="UP000091956"/>
    </source>
</evidence>
<evidence type="ECO:0000256" key="6">
    <source>
        <dbReference type="SAM" id="MobiDB-lite"/>
    </source>
</evidence>
<feature type="compositionally biased region" description="Polar residues" evidence="6">
    <location>
        <begin position="1"/>
        <end position="18"/>
    </location>
</feature>
<proteinExistence type="inferred from homology"/>
<dbReference type="CDD" id="cd13132">
    <property type="entry name" value="MATE_eukaryotic"/>
    <property type="match status" value="1"/>
</dbReference>
<dbReference type="GO" id="GO:0042910">
    <property type="term" value="F:xenobiotic transmembrane transporter activity"/>
    <property type="evidence" value="ECO:0007669"/>
    <property type="project" value="InterPro"/>
</dbReference>
<feature type="transmembrane region" description="Helical" evidence="7">
    <location>
        <begin position="308"/>
        <end position="325"/>
    </location>
</feature>
<feature type="transmembrane region" description="Helical" evidence="7">
    <location>
        <begin position="481"/>
        <end position="505"/>
    </location>
</feature>
<feature type="compositionally biased region" description="Low complexity" evidence="6">
    <location>
        <begin position="50"/>
        <end position="62"/>
    </location>
</feature>
<evidence type="ECO:0008006" key="10">
    <source>
        <dbReference type="Google" id="ProtNLM"/>
    </source>
</evidence>
<dbReference type="Pfam" id="PF01554">
    <property type="entry name" value="MatE"/>
    <property type="match status" value="2"/>
</dbReference>
<feature type="transmembrane region" description="Helical" evidence="7">
    <location>
        <begin position="232"/>
        <end position="255"/>
    </location>
</feature>
<evidence type="ECO:0000256" key="1">
    <source>
        <dbReference type="ARBA" id="ARBA00004141"/>
    </source>
</evidence>
<dbReference type="InterPro" id="IPR002528">
    <property type="entry name" value="MATE_fam"/>
</dbReference>
<sequence>MSRNTGSSSRPIAGTSSQRSGSAGHSHFGSSFRSGSPLAQESIARDIAESSGGDDAASIDSCGDGEGSDNESEASTLRPTHQMSGSYRRPSFVAFGGGNRPAIAPQHPEIDHLSKREIAQARKEEESLLRDNHLAPPKHPRSKDEALPSRIYRSIFSTKVPRARGDDEAPEALAPGFTAQPSETSPLLSHGAPESARDIHERLNRLWEDAVREGKIETTWQREAKTLAQYSAPLIITFLLQYSLTVASIFTVGHIGKIELGAVSLASMSANITGYAIFQGLATSLDTLCAQAYGSGRKHLVGLQCQRMVLFLWSLSIPIGIFWLFSNRILEAIVPEKESADLAGLYLRVLIFGLPGYALFESGKRFVQAQGLFSATTYVLLIAAPLNAFMNWLFVWRFEWGYIGAPIAVVVTHNLLPILLFLYVYFIDGHQCWNGFNHRALSNWGPMVKLALPGLVMVEAEFLAFEALVLASSYFGTTHLAAQSVLGTVSAITFQIPFPLSIAASTRVANLIGATLSSAARTSAKVAIYGAVLVGLFNVILLSTLRHHIPQLFTDDPEVIELVARVLPICAAFQLFDALAALSNGLLRGLGRQEIGGYINLFCYYVIALPISFGTGFGLDWKLEGLWGGVAVGLGLVAAGEGFFLATTDWDRAVEAAAHRNAHA</sequence>
<evidence type="ECO:0000313" key="8">
    <source>
        <dbReference type="EMBL" id="OBT94567.1"/>
    </source>
</evidence>
<reference evidence="8 9" key="1">
    <citation type="submission" date="2016-03" db="EMBL/GenBank/DDBJ databases">
        <title>Comparative genomics of Pseudogymnoascus destructans, the fungus causing white-nose syndrome of bats.</title>
        <authorList>
            <person name="Palmer J.M."/>
            <person name="Drees K.P."/>
            <person name="Foster J.T."/>
            <person name="Lindner D.L."/>
        </authorList>
    </citation>
    <scope>NUCLEOTIDE SEQUENCE [LARGE SCALE GENOMIC DNA]</scope>
    <source>
        <strain evidence="8 9">UAMH 10579</strain>
    </source>
</reference>
<feature type="transmembrane region" description="Helical" evidence="7">
    <location>
        <begin position="275"/>
        <end position="296"/>
    </location>
</feature>
<dbReference type="PANTHER" id="PTHR11206">
    <property type="entry name" value="MULTIDRUG RESISTANCE PROTEIN"/>
    <property type="match status" value="1"/>
</dbReference>
<protein>
    <recommendedName>
        <fullName evidence="10">Ethionine resistance protein</fullName>
    </recommendedName>
</protein>
<comment type="subcellular location">
    <subcellularLocation>
        <location evidence="1">Membrane</location>
        <topology evidence="1">Multi-pass membrane protein</topology>
    </subcellularLocation>
</comment>
<name>A0A1B8GFG5_9PEZI</name>
<dbReference type="InterPro" id="IPR045069">
    <property type="entry name" value="MATE_euk"/>
</dbReference>